<comment type="caution">
    <text evidence="3">The sequence shown here is derived from an EMBL/GenBank/DDBJ whole genome shotgun (WGS) entry which is preliminary data.</text>
</comment>
<dbReference type="Proteomes" id="UP000238762">
    <property type="component" value="Unassembled WGS sequence"/>
</dbReference>
<name>A0A2T1BXV5_9CYAN</name>
<dbReference type="RefSeq" id="WP_106291237.1">
    <property type="nucleotide sequence ID" value="NZ_CAWNTC010000195.1"/>
</dbReference>
<gene>
    <name evidence="3" type="ORF">C7B64_21500</name>
</gene>
<protein>
    <submittedName>
        <fullName evidence="3">Uncharacterized protein</fullName>
    </submittedName>
</protein>
<accession>A0A2T1BXV5</accession>
<feature type="chain" id="PRO_5015425802" evidence="2">
    <location>
        <begin position="30"/>
        <end position="124"/>
    </location>
</feature>
<feature type="compositionally biased region" description="Basic and acidic residues" evidence="1">
    <location>
        <begin position="83"/>
        <end position="97"/>
    </location>
</feature>
<dbReference type="AlphaFoldDB" id="A0A2T1BXV5"/>
<reference evidence="3 4" key="1">
    <citation type="submission" date="2018-02" db="EMBL/GenBank/DDBJ databases">
        <authorList>
            <person name="Cohen D.B."/>
            <person name="Kent A.D."/>
        </authorList>
    </citation>
    <scope>NUCLEOTIDE SEQUENCE [LARGE SCALE GENOMIC DNA]</scope>
    <source>
        <strain evidence="3 4">CCAP 1448/3</strain>
    </source>
</reference>
<evidence type="ECO:0000313" key="3">
    <source>
        <dbReference type="EMBL" id="PSB00822.1"/>
    </source>
</evidence>
<organism evidence="3 4">
    <name type="scientific">Merismopedia glauca CCAP 1448/3</name>
    <dbReference type="NCBI Taxonomy" id="1296344"/>
    <lineage>
        <taxon>Bacteria</taxon>
        <taxon>Bacillati</taxon>
        <taxon>Cyanobacteriota</taxon>
        <taxon>Cyanophyceae</taxon>
        <taxon>Synechococcales</taxon>
        <taxon>Merismopediaceae</taxon>
        <taxon>Merismopedia</taxon>
    </lineage>
</organism>
<keyword evidence="2" id="KW-0732">Signal</keyword>
<feature type="region of interest" description="Disordered" evidence="1">
    <location>
        <begin position="42"/>
        <end position="106"/>
    </location>
</feature>
<proteinExistence type="predicted"/>
<evidence type="ECO:0000256" key="1">
    <source>
        <dbReference type="SAM" id="MobiDB-lite"/>
    </source>
</evidence>
<feature type="signal peptide" evidence="2">
    <location>
        <begin position="1"/>
        <end position="29"/>
    </location>
</feature>
<evidence type="ECO:0000256" key="2">
    <source>
        <dbReference type="SAM" id="SignalP"/>
    </source>
</evidence>
<dbReference type="OrthoDB" id="574600at2"/>
<evidence type="ECO:0000313" key="4">
    <source>
        <dbReference type="Proteomes" id="UP000238762"/>
    </source>
</evidence>
<dbReference type="EMBL" id="PVWJ01000156">
    <property type="protein sequence ID" value="PSB00822.1"/>
    <property type="molecule type" value="Genomic_DNA"/>
</dbReference>
<keyword evidence="4" id="KW-1185">Reference proteome</keyword>
<feature type="compositionally biased region" description="Polar residues" evidence="1">
    <location>
        <begin position="42"/>
        <end position="77"/>
    </location>
</feature>
<reference evidence="3 4" key="2">
    <citation type="submission" date="2018-03" db="EMBL/GenBank/DDBJ databases">
        <title>The ancient ancestry and fast evolution of plastids.</title>
        <authorList>
            <person name="Moore K.R."/>
            <person name="Magnabosco C."/>
            <person name="Momper L."/>
            <person name="Gold D.A."/>
            <person name="Bosak T."/>
            <person name="Fournier G.P."/>
        </authorList>
    </citation>
    <scope>NUCLEOTIDE SEQUENCE [LARGE SCALE GENOMIC DNA]</scope>
    <source>
        <strain evidence="3 4">CCAP 1448/3</strain>
    </source>
</reference>
<sequence length="124" mass="12856">MSLKLLGLGLFCGSVIVGGYAASVPSASAQCVMADISIQSNISGSRRPANQSNNVTQESHGGCSGNTAVSTNVQSNVGGREPVTQRRESRQRIDGNSDGKGGSTVKIPVSVQVDVYNAADNFRR</sequence>